<dbReference type="SMART" id="SM00354">
    <property type="entry name" value="HTH_LACI"/>
    <property type="match status" value="1"/>
</dbReference>
<dbReference type="PANTHER" id="PTHR30146:SF154">
    <property type="entry name" value="TRANSCRIPTION REGULATOR, MEMBER OF GALR FAMILY"/>
    <property type="match status" value="1"/>
</dbReference>
<dbReference type="Pfam" id="PF00356">
    <property type="entry name" value="LacI"/>
    <property type="match status" value="1"/>
</dbReference>
<evidence type="ECO:0000256" key="3">
    <source>
        <dbReference type="ARBA" id="ARBA00023163"/>
    </source>
</evidence>
<dbReference type="PROSITE" id="PS00356">
    <property type="entry name" value="HTH_LACI_1"/>
    <property type="match status" value="1"/>
</dbReference>
<sequence length="333" mass="36726">MNIYDIAKLAGVSTATVSRVVNGSSKVSEHTRQKVLKVMEENHYTPNVFARGLGLDSMQIIGIICPDVSDNYMARAVSFLVRRLKEYGYDCILYCSGSGQKQKEEAVELIMRKRIDALVLVGSSYAGSGTEEDNTEYVRNAAEKVPVFLINGKIKGDNIYSVYNKDEEAAFQAVSALIESGRKRILFLTDAGTCSAMQKMAGYERALKEHGLPILGELKLHMDNRIHLVRDILLARKKPEYDSVFATEDGLAVGAVKCANAKGLEIPSDLSVIGYNNSEYSVCCEPELTTVDNKVERLCEITADNIMKVLKGESVLGEIPVDCVLVRRCTTDF</sequence>
<dbReference type="CDD" id="cd06267">
    <property type="entry name" value="PBP1_LacI_sugar_binding-like"/>
    <property type="match status" value="1"/>
</dbReference>
<dbReference type="EMBL" id="DXBU01000120">
    <property type="protein sequence ID" value="HIZ22866.1"/>
    <property type="molecule type" value="Genomic_DNA"/>
</dbReference>
<feature type="domain" description="HTH lacI-type" evidence="4">
    <location>
        <begin position="1"/>
        <end position="55"/>
    </location>
</feature>
<dbReference type="InterPro" id="IPR000843">
    <property type="entry name" value="HTH_LacI"/>
</dbReference>
<dbReference type="Proteomes" id="UP000824041">
    <property type="component" value="Unassembled WGS sequence"/>
</dbReference>
<evidence type="ECO:0000313" key="5">
    <source>
        <dbReference type="EMBL" id="HIZ22866.1"/>
    </source>
</evidence>
<protein>
    <submittedName>
        <fullName evidence="5">LacI family transcriptional regulator</fullName>
    </submittedName>
</protein>
<dbReference type="Gene3D" id="3.40.50.2300">
    <property type="match status" value="2"/>
</dbReference>
<dbReference type="AlphaFoldDB" id="A0A9D2DT45"/>
<dbReference type="SUPFAM" id="SSF53822">
    <property type="entry name" value="Periplasmic binding protein-like I"/>
    <property type="match status" value="1"/>
</dbReference>
<dbReference type="InterPro" id="IPR010982">
    <property type="entry name" value="Lambda_DNA-bd_dom_sf"/>
</dbReference>
<dbReference type="PRINTS" id="PR00036">
    <property type="entry name" value="HTHLACI"/>
</dbReference>
<organism evidence="5 6">
    <name type="scientific">Candidatus Blautia faecigallinarum</name>
    <dbReference type="NCBI Taxonomy" id="2838488"/>
    <lineage>
        <taxon>Bacteria</taxon>
        <taxon>Bacillati</taxon>
        <taxon>Bacillota</taxon>
        <taxon>Clostridia</taxon>
        <taxon>Lachnospirales</taxon>
        <taxon>Lachnospiraceae</taxon>
        <taxon>Blautia</taxon>
    </lineage>
</organism>
<dbReference type="GO" id="GO:0003700">
    <property type="term" value="F:DNA-binding transcription factor activity"/>
    <property type="evidence" value="ECO:0007669"/>
    <property type="project" value="TreeGrafter"/>
</dbReference>
<reference evidence="5" key="1">
    <citation type="journal article" date="2021" name="PeerJ">
        <title>Extensive microbial diversity within the chicken gut microbiome revealed by metagenomics and culture.</title>
        <authorList>
            <person name="Gilroy R."/>
            <person name="Ravi A."/>
            <person name="Getino M."/>
            <person name="Pursley I."/>
            <person name="Horton D.L."/>
            <person name="Alikhan N.F."/>
            <person name="Baker D."/>
            <person name="Gharbi K."/>
            <person name="Hall N."/>
            <person name="Watson M."/>
            <person name="Adriaenssens E.M."/>
            <person name="Foster-Nyarko E."/>
            <person name="Jarju S."/>
            <person name="Secka A."/>
            <person name="Antonio M."/>
            <person name="Oren A."/>
            <person name="Chaudhuri R.R."/>
            <person name="La Ragione R."/>
            <person name="Hildebrand F."/>
            <person name="Pallen M.J."/>
        </authorList>
    </citation>
    <scope>NUCLEOTIDE SEQUENCE</scope>
    <source>
        <strain evidence="5">14324</strain>
    </source>
</reference>
<keyword evidence="1" id="KW-0805">Transcription regulation</keyword>
<name>A0A9D2DT45_9FIRM</name>
<dbReference type="Pfam" id="PF00532">
    <property type="entry name" value="Peripla_BP_1"/>
    <property type="match status" value="1"/>
</dbReference>
<dbReference type="Gene3D" id="1.10.260.40">
    <property type="entry name" value="lambda repressor-like DNA-binding domains"/>
    <property type="match status" value="1"/>
</dbReference>
<reference evidence="5" key="2">
    <citation type="submission" date="2021-04" db="EMBL/GenBank/DDBJ databases">
        <authorList>
            <person name="Gilroy R."/>
        </authorList>
    </citation>
    <scope>NUCLEOTIDE SEQUENCE</scope>
    <source>
        <strain evidence="5">14324</strain>
    </source>
</reference>
<dbReference type="InterPro" id="IPR028082">
    <property type="entry name" value="Peripla_BP_I"/>
</dbReference>
<gene>
    <name evidence="5" type="ORF">IAA21_08740</name>
</gene>
<dbReference type="CDD" id="cd01392">
    <property type="entry name" value="HTH_LacI"/>
    <property type="match status" value="1"/>
</dbReference>
<dbReference type="PROSITE" id="PS50932">
    <property type="entry name" value="HTH_LACI_2"/>
    <property type="match status" value="1"/>
</dbReference>
<evidence type="ECO:0000259" key="4">
    <source>
        <dbReference type="PROSITE" id="PS50932"/>
    </source>
</evidence>
<keyword evidence="3" id="KW-0804">Transcription</keyword>
<dbReference type="InterPro" id="IPR001761">
    <property type="entry name" value="Peripla_BP/Lac1_sug-bd_dom"/>
</dbReference>
<dbReference type="GO" id="GO:0000976">
    <property type="term" value="F:transcription cis-regulatory region binding"/>
    <property type="evidence" value="ECO:0007669"/>
    <property type="project" value="TreeGrafter"/>
</dbReference>
<dbReference type="SUPFAM" id="SSF47413">
    <property type="entry name" value="lambda repressor-like DNA-binding domains"/>
    <property type="match status" value="1"/>
</dbReference>
<accession>A0A9D2DT45</accession>
<keyword evidence="2" id="KW-0238">DNA-binding</keyword>
<dbReference type="PANTHER" id="PTHR30146">
    <property type="entry name" value="LACI-RELATED TRANSCRIPTIONAL REPRESSOR"/>
    <property type="match status" value="1"/>
</dbReference>
<evidence type="ECO:0000313" key="6">
    <source>
        <dbReference type="Proteomes" id="UP000824041"/>
    </source>
</evidence>
<comment type="caution">
    <text evidence="5">The sequence shown here is derived from an EMBL/GenBank/DDBJ whole genome shotgun (WGS) entry which is preliminary data.</text>
</comment>
<evidence type="ECO:0000256" key="2">
    <source>
        <dbReference type="ARBA" id="ARBA00023125"/>
    </source>
</evidence>
<proteinExistence type="predicted"/>
<evidence type="ECO:0000256" key="1">
    <source>
        <dbReference type="ARBA" id="ARBA00023015"/>
    </source>
</evidence>